<sequence>MRVISDTQMRLEFYQSHSKMSKKLEKISEVLQKDMSFLEKVAEDFKTPKGSSAGAKGMTIEQVVRVAILKQLRQLGYEELYDELNDNISYRRFGKIHEGEVPKKMTLNENIKRISPEGWEEIHKVIIKTAKGLGVEKGKSVRMDSTGVESNIHYPTDGELLWDCVRVIDRIIEGVMDEYPDMEIGYHNHTKRAKKRRYRIVNTSSEEKRVEAYRDLLKVSRVTGKYGESCIEQLEKKVRQGDIEAGVYKEDLTGYLESLNTIINQTERRVLNEEKVEAKDKLVSIFETHSDILAKGKRKVIFGHKILLSGGKSNLILDCMIERGNWSDAEYFEKGIDRLKERYDVHPEEITTDGGFAGKNNYDYAVGKKIKKVLFTKKCSSKIVELVKTSRAYKRLKRFRAGIEGCISAGKRAYGLSRCTWKGWRSFQSYVWLGVIAFNLSIMANTLLK</sequence>
<dbReference type="NCBIfam" id="NF033593">
    <property type="entry name" value="transpos_ISNCY_1"/>
    <property type="match status" value="1"/>
</dbReference>
<dbReference type="InterPro" id="IPR008490">
    <property type="entry name" value="Transposase_InsH_N"/>
</dbReference>
<dbReference type="Pfam" id="PF05598">
    <property type="entry name" value="DUF772"/>
    <property type="match status" value="1"/>
</dbReference>
<dbReference type="GO" id="GO:0003677">
    <property type="term" value="F:DNA binding"/>
    <property type="evidence" value="ECO:0007669"/>
    <property type="project" value="InterPro"/>
</dbReference>
<reference evidence="3" key="1">
    <citation type="journal article" date="2021" name="ISME J.">
        <title>Fine-scale metabolic discontinuity in a stratified prokaryote microbiome of a Red Sea deep halocline.</title>
        <authorList>
            <person name="Michoud G."/>
            <person name="Ngugi D.K."/>
            <person name="Barozzi A."/>
            <person name="Merlino G."/>
            <person name="Calleja M.L."/>
            <person name="Delgado-Huertas A."/>
            <person name="Moran X.A.G."/>
            <person name="Daffonchio D."/>
        </authorList>
    </citation>
    <scope>NUCLEOTIDE SEQUENCE</scope>
    <source>
        <strain evidence="3">SuakinDeep_MAG55_1</strain>
    </source>
</reference>
<dbReference type="AlphaFoldDB" id="A0A941W4C8"/>
<dbReference type="InterPro" id="IPR002559">
    <property type="entry name" value="Transposase_11"/>
</dbReference>
<organism evidence="3 4">
    <name type="scientific">Candidatus Scalindua arabica</name>
    <dbReference type="NCBI Taxonomy" id="1127984"/>
    <lineage>
        <taxon>Bacteria</taxon>
        <taxon>Pseudomonadati</taxon>
        <taxon>Planctomycetota</taxon>
        <taxon>Candidatus Brocadiia</taxon>
        <taxon>Candidatus Brocadiales</taxon>
        <taxon>Candidatus Scalinduaceae</taxon>
        <taxon>Candidatus Scalindua</taxon>
    </lineage>
</organism>
<dbReference type="GO" id="GO:0006313">
    <property type="term" value="P:DNA transposition"/>
    <property type="evidence" value="ECO:0007669"/>
    <property type="project" value="InterPro"/>
</dbReference>
<gene>
    <name evidence="3" type="ORF">MAG551_02302</name>
</gene>
<dbReference type="PANTHER" id="PTHR33803">
    <property type="entry name" value="IS1478 TRANSPOSASE"/>
    <property type="match status" value="1"/>
</dbReference>
<name>A0A941W4C8_9BACT</name>
<dbReference type="Pfam" id="PF01609">
    <property type="entry name" value="DDE_Tnp_1"/>
    <property type="match status" value="1"/>
</dbReference>
<proteinExistence type="predicted"/>
<evidence type="ECO:0000313" key="3">
    <source>
        <dbReference type="EMBL" id="MBS1259235.1"/>
    </source>
</evidence>
<evidence type="ECO:0000259" key="1">
    <source>
        <dbReference type="Pfam" id="PF01609"/>
    </source>
</evidence>
<protein>
    <submittedName>
        <fullName evidence="3">Transposase</fullName>
    </submittedName>
</protein>
<comment type="caution">
    <text evidence="3">The sequence shown here is derived from an EMBL/GenBank/DDBJ whole genome shotgun (WGS) entry which is preliminary data.</text>
</comment>
<accession>A0A941W4C8</accession>
<dbReference type="Proteomes" id="UP000722750">
    <property type="component" value="Unassembled WGS sequence"/>
</dbReference>
<dbReference type="EMBL" id="JAANXD010000087">
    <property type="protein sequence ID" value="MBS1259235.1"/>
    <property type="molecule type" value="Genomic_DNA"/>
</dbReference>
<feature type="domain" description="Transposase IS4-like" evidence="1">
    <location>
        <begin position="304"/>
        <end position="440"/>
    </location>
</feature>
<dbReference type="GO" id="GO:0004803">
    <property type="term" value="F:transposase activity"/>
    <property type="evidence" value="ECO:0007669"/>
    <property type="project" value="InterPro"/>
</dbReference>
<feature type="domain" description="Transposase InsH N-terminal" evidence="2">
    <location>
        <begin position="19"/>
        <end position="113"/>
    </location>
</feature>
<evidence type="ECO:0000313" key="4">
    <source>
        <dbReference type="Proteomes" id="UP000722750"/>
    </source>
</evidence>
<evidence type="ECO:0000259" key="2">
    <source>
        <dbReference type="Pfam" id="PF05598"/>
    </source>
</evidence>
<dbReference type="PANTHER" id="PTHR33803:SF3">
    <property type="entry name" value="BLL1974 PROTEIN"/>
    <property type="match status" value="1"/>
</dbReference>